<name>A0A0F9INR3_9ZZZZ</name>
<accession>A0A0F9INR3</accession>
<evidence type="ECO:0000313" key="1">
    <source>
        <dbReference type="EMBL" id="KKL95365.1"/>
    </source>
</evidence>
<organism evidence="1">
    <name type="scientific">marine sediment metagenome</name>
    <dbReference type="NCBI Taxonomy" id="412755"/>
    <lineage>
        <taxon>unclassified sequences</taxon>
        <taxon>metagenomes</taxon>
        <taxon>ecological metagenomes</taxon>
    </lineage>
</organism>
<dbReference type="EMBL" id="LAZR01018693">
    <property type="protein sequence ID" value="KKL95365.1"/>
    <property type="molecule type" value="Genomic_DNA"/>
</dbReference>
<reference evidence="1" key="1">
    <citation type="journal article" date="2015" name="Nature">
        <title>Complex archaea that bridge the gap between prokaryotes and eukaryotes.</title>
        <authorList>
            <person name="Spang A."/>
            <person name="Saw J.H."/>
            <person name="Jorgensen S.L."/>
            <person name="Zaremba-Niedzwiedzka K."/>
            <person name="Martijn J."/>
            <person name="Lind A.E."/>
            <person name="van Eijk R."/>
            <person name="Schleper C."/>
            <person name="Guy L."/>
            <person name="Ettema T.J."/>
        </authorList>
    </citation>
    <scope>NUCLEOTIDE SEQUENCE</scope>
</reference>
<sequence>MLINDKPLSDFGLQPVSSDGRVAFASGSLVVSEIAETAGAQASKREDDRPRRVTVRCRVRGHNRETFFANRDLVADLLDVGALEVRFTDVADLAERILYCQFERMGQPGGPAPEWMSPNREFELVLLATNPYYHDRFAGIAGAGLPGIPVGTARTILTTELHGALGVALTLTFKDFRGATLAALKYDDAVSAGEWLEIRHDLAQVRLFTAPGTSVPAMGGLDLSVANFGFFAPTPETANRAEGHYPTVTVTGGSAVSVINKFRRAWH</sequence>
<comment type="caution">
    <text evidence="1">The sequence shown here is derived from an EMBL/GenBank/DDBJ whole genome shotgun (WGS) entry which is preliminary data.</text>
</comment>
<gene>
    <name evidence="1" type="ORF">LCGC14_1855320</name>
</gene>
<proteinExistence type="predicted"/>
<dbReference type="AlphaFoldDB" id="A0A0F9INR3"/>
<protein>
    <submittedName>
        <fullName evidence="1">Uncharacterized protein</fullName>
    </submittedName>
</protein>